<organism evidence="2 3">
    <name type="scientific">Clathrospora elynae</name>
    <dbReference type="NCBI Taxonomy" id="706981"/>
    <lineage>
        <taxon>Eukaryota</taxon>
        <taxon>Fungi</taxon>
        <taxon>Dikarya</taxon>
        <taxon>Ascomycota</taxon>
        <taxon>Pezizomycotina</taxon>
        <taxon>Dothideomycetes</taxon>
        <taxon>Pleosporomycetidae</taxon>
        <taxon>Pleosporales</taxon>
        <taxon>Diademaceae</taxon>
        <taxon>Clathrospora</taxon>
    </lineage>
</organism>
<dbReference type="EMBL" id="ML976243">
    <property type="protein sequence ID" value="KAF1935697.1"/>
    <property type="molecule type" value="Genomic_DNA"/>
</dbReference>
<dbReference type="AlphaFoldDB" id="A0A6A5SE56"/>
<accession>A0A6A5SE56</accession>
<feature type="non-terminal residue" evidence="2">
    <location>
        <position position="209"/>
    </location>
</feature>
<evidence type="ECO:0000313" key="2">
    <source>
        <dbReference type="EMBL" id="KAF1935697.1"/>
    </source>
</evidence>
<feature type="compositionally biased region" description="Polar residues" evidence="1">
    <location>
        <begin position="91"/>
        <end position="100"/>
    </location>
</feature>
<gene>
    <name evidence="2" type="ORF">EJ02DRAFT_301476</name>
</gene>
<feature type="region of interest" description="Disordered" evidence="1">
    <location>
        <begin position="80"/>
        <end position="155"/>
    </location>
</feature>
<protein>
    <submittedName>
        <fullName evidence="2">Uncharacterized protein</fullName>
    </submittedName>
</protein>
<evidence type="ECO:0000256" key="1">
    <source>
        <dbReference type="SAM" id="MobiDB-lite"/>
    </source>
</evidence>
<name>A0A6A5SE56_9PLEO</name>
<feature type="non-terminal residue" evidence="2">
    <location>
        <position position="1"/>
    </location>
</feature>
<evidence type="ECO:0000313" key="3">
    <source>
        <dbReference type="Proteomes" id="UP000800038"/>
    </source>
</evidence>
<keyword evidence="3" id="KW-1185">Reference proteome</keyword>
<proteinExistence type="predicted"/>
<dbReference type="OrthoDB" id="3784760at2759"/>
<dbReference type="Proteomes" id="UP000800038">
    <property type="component" value="Unassembled WGS sequence"/>
</dbReference>
<reference evidence="2" key="1">
    <citation type="journal article" date="2020" name="Stud. Mycol.">
        <title>101 Dothideomycetes genomes: a test case for predicting lifestyles and emergence of pathogens.</title>
        <authorList>
            <person name="Haridas S."/>
            <person name="Albert R."/>
            <person name="Binder M."/>
            <person name="Bloem J."/>
            <person name="Labutti K."/>
            <person name="Salamov A."/>
            <person name="Andreopoulos B."/>
            <person name="Baker S."/>
            <person name="Barry K."/>
            <person name="Bills G."/>
            <person name="Bluhm B."/>
            <person name="Cannon C."/>
            <person name="Castanera R."/>
            <person name="Culley D."/>
            <person name="Daum C."/>
            <person name="Ezra D."/>
            <person name="Gonzalez J."/>
            <person name="Henrissat B."/>
            <person name="Kuo A."/>
            <person name="Liang C."/>
            <person name="Lipzen A."/>
            <person name="Lutzoni F."/>
            <person name="Magnuson J."/>
            <person name="Mondo S."/>
            <person name="Nolan M."/>
            <person name="Ohm R."/>
            <person name="Pangilinan J."/>
            <person name="Park H.-J."/>
            <person name="Ramirez L."/>
            <person name="Alfaro M."/>
            <person name="Sun H."/>
            <person name="Tritt A."/>
            <person name="Yoshinaga Y."/>
            <person name="Zwiers L.-H."/>
            <person name="Turgeon B."/>
            <person name="Goodwin S."/>
            <person name="Spatafora J."/>
            <person name="Crous P."/>
            <person name="Grigoriev I."/>
        </authorList>
    </citation>
    <scope>NUCLEOTIDE SEQUENCE</scope>
    <source>
        <strain evidence="2">CBS 161.51</strain>
    </source>
</reference>
<sequence length="209" mass="23169">SGNLYRPRLHFMDCNHPMPLRIQIDAPSEAPPLLHNAPARRRYQPYCETVASSRPPSPNPLILQPLHVSISRPLRTNVDAQPQEHDEADQNKSLVQSAASSPAHHVGAATLLKTGRNSKRKGTSPNRTAASRDTESADPNHITQAVTPRGSHSLASVEVTAYDRTPSHPRMQQSVHFDIATLQTIPRKHIQRQDRYAGMAYHPLPPLPL</sequence>